<evidence type="ECO:0000313" key="1">
    <source>
        <dbReference type="EMBL" id="SMC39344.1"/>
    </source>
</evidence>
<proteinExistence type="predicted"/>
<comment type="caution">
    <text evidence="1">The sequence shown here is derived from an EMBL/GenBank/DDBJ whole genome shotgun (WGS) entry which is preliminary data.</text>
</comment>
<protein>
    <submittedName>
        <fullName evidence="1">Uncharacterized protein</fullName>
    </submittedName>
</protein>
<name>A0AC61PIL1_9FIRM</name>
<gene>
    <name evidence="1" type="ORF">SAMN06297397_0567</name>
</gene>
<dbReference type="EMBL" id="FWXZ01000001">
    <property type="protein sequence ID" value="SMC39344.1"/>
    <property type="molecule type" value="Genomic_DNA"/>
</dbReference>
<evidence type="ECO:0000313" key="2">
    <source>
        <dbReference type="Proteomes" id="UP000192328"/>
    </source>
</evidence>
<reference evidence="1" key="1">
    <citation type="submission" date="2017-04" db="EMBL/GenBank/DDBJ databases">
        <authorList>
            <person name="Varghese N."/>
            <person name="Submissions S."/>
        </authorList>
    </citation>
    <scope>NUCLEOTIDE SEQUENCE</scope>
    <source>
        <strain evidence="1">WTE2008</strain>
    </source>
</reference>
<accession>A0AC61PIL1</accession>
<keyword evidence="2" id="KW-1185">Reference proteome</keyword>
<sequence>MKITCTEEEKSEIIFMLAEGKTCFLPFKCTYYSNKECRECIERNIEWEIVPEGSEQE</sequence>
<dbReference type="Proteomes" id="UP000192328">
    <property type="component" value="Unassembled WGS sequence"/>
</dbReference>
<organism evidence="1 2">
    <name type="scientific">Aristaeella lactis</name>
    <dbReference type="NCBI Taxonomy" id="3046383"/>
    <lineage>
        <taxon>Bacteria</taxon>
        <taxon>Bacillati</taxon>
        <taxon>Bacillota</taxon>
        <taxon>Clostridia</taxon>
        <taxon>Eubacteriales</taxon>
        <taxon>Aristaeellaceae</taxon>
        <taxon>Aristaeella</taxon>
    </lineage>
</organism>